<dbReference type="EMBL" id="JAESIY010000009">
    <property type="protein sequence ID" value="MBL3657862.1"/>
    <property type="molecule type" value="Genomic_DNA"/>
</dbReference>
<accession>A0A937FA94</accession>
<dbReference type="InterPro" id="IPR036388">
    <property type="entry name" value="WH-like_DNA-bd_sf"/>
</dbReference>
<feature type="domain" description="Peptidase S74" evidence="2">
    <location>
        <begin position="115"/>
        <end position="224"/>
    </location>
</feature>
<feature type="chain" id="PRO_5037841155" evidence="1">
    <location>
        <begin position="20"/>
        <end position="226"/>
    </location>
</feature>
<dbReference type="PANTHER" id="PTHR13029:SF18">
    <property type="entry name" value="MYELIN REGULATORY FACTOR HOMOLOG 1"/>
    <property type="match status" value="1"/>
</dbReference>
<gene>
    <name evidence="3" type="ORF">JL102_17055</name>
</gene>
<comment type="caution">
    <text evidence="3">The sequence shown here is derived from an EMBL/GenBank/DDBJ whole genome shotgun (WGS) entry which is preliminary data.</text>
</comment>
<dbReference type="GO" id="GO:0003700">
    <property type="term" value="F:DNA-binding transcription factor activity"/>
    <property type="evidence" value="ECO:0007669"/>
    <property type="project" value="TreeGrafter"/>
</dbReference>
<dbReference type="Pfam" id="PF13884">
    <property type="entry name" value="Peptidase_S74"/>
    <property type="match status" value="1"/>
</dbReference>
<dbReference type="AlphaFoldDB" id="A0A937FA94"/>
<feature type="signal peptide" evidence="1">
    <location>
        <begin position="1"/>
        <end position="19"/>
    </location>
</feature>
<name>A0A937FA94_9BACT</name>
<keyword evidence="1" id="KW-0732">Signal</keyword>
<dbReference type="GO" id="GO:0016540">
    <property type="term" value="P:protein autoprocessing"/>
    <property type="evidence" value="ECO:0007669"/>
    <property type="project" value="TreeGrafter"/>
</dbReference>
<proteinExistence type="predicted"/>
<dbReference type="Proteomes" id="UP000659388">
    <property type="component" value="Unassembled WGS sequence"/>
</dbReference>
<dbReference type="Gene3D" id="1.10.10.10">
    <property type="entry name" value="Winged helix-like DNA-binding domain superfamily/Winged helix DNA-binding domain"/>
    <property type="match status" value="1"/>
</dbReference>
<evidence type="ECO:0000256" key="1">
    <source>
        <dbReference type="SAM" id="SignalP"/>
    </source>
</evidence>
<dbReference type="PANTHER" id="PTHR13029">
    <property type="match status" value="1"/>
</dbReference>
<dbReference type="RefSeq" id="WP_202245645.1">
    <property type="nucleotide sequence ID" value="NZ_JAESIY010000009.1"/>
</dbReference>
<evidence type="ECO:0000259" key="2">
    <source>
        <dbReference type="PROSITE" id="PS51688"/>
    </source>
</evidence>
<keyword evidence="4" id="KW-1185">Reference proteome</keyword>
<dbReference type="InterPro" id="IPR030392">
    <property type="entry name" value="S74_ICA"/>
</dbReference>
<dbReference type="GO" id="GO:0043565">
    <property type="term" value="F:sequence-specific DNA binding"/>
    <property type="evidence" value="ECO:0007669"/>
    <property type="project" value="TreeGrafter"/>
</dbReference>
<dbReference type="InterPro" id="IPR051577">
    <property type="entry name" value="MRF-like"/>
</dbReference>
<dbReference type="GO" id="GO:0045893">
    <property type="term" value="P:positive regulation of DNA-templated transcription"/>
    <property type="evidence" value="ECO:0007669"/>
    <property type="project" value="TreeGrafter"/>
</dbReference>
<evidence type="ECO:0000313" key="4">
    <source>
        <dbReference type="Proteomes" id="UP000659388"/>
    </source>
</evidence>
<reference evidence="3" key="1">
    <citation type="submission" date="2021-01" db="EMBL/GenBank/DDBJ databases">
        <title>Fulvivirga kasyanovii gen. nov., sp nov., a novel member of the phylum Bacteroidetes isolated from seawater in a mussel farm.</title>
        <authorList>
            <person name="Zhao L.-H."/>
            <person name="Wang Z.-J."/>
        </authorList>
    </citation>
    <scope>NUCLEOTIDE SEQUENCE</scope>
    <source>
        <strain evidence="3">2943</strain>
    </source>
</reference>
<protein>
    <submittedName>
        <fullName evidence="3">Tail fiber domain-containing protein</fullName>
    </submittedName>
</protein>
<dbReference type="PROSITE" id="PS51688">
    <property type="entry name" value="ICA"/>
    <property type="match status" value="1"/>
</dbReference>
<evidence type="ECO:0000313" key="3">
    <source>
        <dbReference type="EMBL" id="MBL3657862.1"/>
    </source>
</evidence>
<organism evidence="3 4">
    <name type="scientific">Fulvivirga sediminis</name>
    <dbReference type="NCBI Taxonomy" id="2803949"/>
    <lineage>
        <taxon>Bacteria</taxon>
        <taxon>Pseudomonadati</taxon>
        <taxon>Bacteroidota</taxon>
        <taxon>Cytophagia</taxon>
        <taxon>Cytophagales</taxon>
        <taxon>Fulvivirgaceae</taxon>
        <taxon>Fulvivirga</taxon>
    </lineage>
</organism>
<sequence length="226" mass="25320">MKKLLLTLFLAMASSILFAQFSVNSSGDCNIPLNRDLYIGNFGDSGYRMRLTTLSSYTIFDYNPSLYFRSNTSSGSYPTRVLFTSSGLVGINNSSPSYRLDVGGDVRAMSFITTSDIRLKKNVEPLKNSLSKLLQLESIGYQYNSDIKVARMTPEGTEQESVVPEEGNRNRIGFSAQQLQKIFPELVYEDENGYLGVDYTSLIPVLVESIKEQQVVIEKLLKEVNK</sequence>